<evidence type="ECO:0000256" key="2">
    <source>
        <dbReference type="SAM" id="MobiDB-lite"/>
    </source>
</evidence>
<dbReference type="AlphaFoldDB" id="T1J2U3"/>
<feature type="compositionally biased region" description="Basic residues" evidence="2">
    <location>
        <begin position="354"/>
        <end position="366"/>
    </location>
</feature>
<dbReference type="InterPro" id="IPR004882">
    <property type="entry name" value="Luc7-rel"/>
</dbReference>
<proteinExistence type="inferred from homology"/>
<evidence type="ECO:0000313" key="3">
    <source>
        <dbReference type="EnsemblMetazoa" id="SMAR007891-PA"/>
    </source>
</evidence>
<feature type="region of interest" description="Disordered" evidence="2">
    <location>
        <begin position="440"/>
        <end position="462"/>
    </location>
</feature>
<evidence type="ECO:0008006" key="5">
    <source>
        <dbReference type="Google" id="ProtNLM"/>
    </source>
</evidence>
<evidence type="ECO:0000256" key="1">
    <source>
        <dbReference type="ARBA" id="ARBA00005655"/>
    </source>
</evidence>
<dbReference type="PANTHER" id="PTHR12375">
    <property type="entry name" value="RNA-BINDING PROTEIN LUC7-RELATED"/>
    <property type="match status" value="1"/>
</dbReference>
<dbReference type="eggNOG" id="KOG0796">
    <property type="taxonomic scope" value="Eukaryota"/>
</dbReference>
<keyword evidence="4" id="KW-1185">Reference proteome</keyword>
<dbReference type="EMBL" id="JH431809">
    <property type="status" value="NOT_ANNOTATED_CDS"/>
    <property type="molecule type" value="Genomic_DNA"/>
</dbReference>
<name>T1J2U3_STRMM</name>
<comment type="similarity">
    <text evidence="1">Belongs to the Luc7 family.</text>
</comment>
<dbReference type="STRING" id="126957.T1J2U3"/>
<dbReference type="OMA" id="HIAYTRI"/>
<accession>T1J2U3</accession>
<dbReference type="Proteomes" id="UP000014500">
    <property type="component" value="Unassembled WGS sequence"/>
</dbReference>
<dbReference type="GO" id="GO:0006376">
    <property type="term" value="P:mRNA splice site recognition"/>
    <property type="evidence" value="ECO:0007669"/>
    <property type="project" value="InterPro"/>
</dbReference>
<organism evidence="3 4">
    <name type="scientific">Strigamia maritima</name>
    <name type="common">European centipede</name>
    <name type="synonym">Geophilus maritimus</name>
    <dbReference type="NCBI Taxonomy" id="126957"/>
    <lineage>
        <taxon>Eukaryota</taxon>
        <taxon>Metazoa</taxon>
        <taxon>Ecdysozoa</taxon>
        <taxon>Arthropoda</taxon>
        <taxon>Myriapoda</taxon>
        <taxon>Chilopoda</taxon>
        <taxon>Pleurostigmophora</taxon>
        <taxon>Geophilomorpha</taxon>
        <taxon>Linotaeniidae</taxon>
        <taxon>Strigamia</taxon>
    </lineage>
</organism>
<dbReference type="HOGENOM" id="CLU_030397_0_2_1"/>
<feature type="compositionally biased region" description="Basic residues" evidence="2">
    <location>
        <begin position="301"/>
        <end position="346"/>
    </location>
</feature>
<dbReference type="EnsemblMetazoa" id="SMAR007891-RA">
    <property type="protein sequence ID" value="SMAR007891-PA"/>
    <property type="gene ID" value="SMAR007891"/>
</dbReference>
<dbReference type="Pfam" id="PF03194">
    <property type="entry name" value="LUC7"/>
    <property type="match status" value="1"/>
</dbReference>
<feature type="compositionally biased region" description="Basic and acidic residues" evidence="2">
    <location>
        <begin position="252"/>
        <end position="300"/>
    </location>
</feature>
<dbReference type="GO" id="GO:0003729">
    <property type="term" value="F:mRNA binding"/>
    <property type="evidence" value="ECO:0007669"/>
    <property type="project" value="InterPro"/>
</dbReference>
<evidence type="ECO:0000313" key="4">
    <source>
        <dbReference type="Proteomes" id="UP000014500"/>
    </source>
</evidence>
<reference evidence="4" key="1">
    <citation type="submission" date="2011-05" db="EMBL/GenBank/DDBJ databases">
        <authorList>
            <person name="Richards S.R."/>
            <person name="Qu J."/>
            <person name="Jiang H."/>
            <person name="Jhangiani S.N."/>
            <person name="Agravi P."/>
            <person name="Goodspeed R."/>
            <person name="Gross S."/>
            <person name="Mandapat C."/>
            <person name="Jackson L."/>
            <person name="Mathew T."/>
            <person name="Pu L."/>
            <person name="Thornton R."/>
            <person name="Saada N."/>
            <person name="Wilczek-Boney K.B."/>
            <person name="Lee S."/>
            <person name="Kovar C."/>
            <person name="Wu Y."/>
            <person name="Scherer S.E."/>
            <person name="Worley K.C."/>
            <person name="Muzny D.M."/>
            <person name="Gibbs R."/>
        </authorList>
    </citation>
    <scope>NUCLEOTIDE SEQUENCE</scope>
    <source>
        <strain evidence="4">Brora</strain>
    </source>
</reference>
<feature type="region of interest" description="Disordered" evidence="2">
    <location>
        <begin position="252"/>
        <end position="395"/>
    </location>
</feature>
<sequence length="527" mass="61521">MAAAAAAALLDELMGRDRNLAPTEKKREIRWEDPQVCKHYLVKFCPNELFVNTRADLGPCEKIHDEQLKSEYERSPGYQKMGYEEDFLRFCQGMMADVERRIRRGKQRLAQGNQEANAAKLAAPAPSGNNSEKITMLSERVNGLLEQVEKLGCEGKVEEAQGIMKLCDQLKDERESLRRCSENSHWLQQFPFQTAEIAAAQEKQMEVCEVCGAFLIVGDAQQRVDDHLMGKQHMGFAKIKATVDEILAKRQKEREEREQRREKEREEKRKVREEEEKVREKDREERRKKYEEDRKRDRERSKKRKKSRSKSRERKRSRSPSRNRKRSRSRSKDRRRSKDRSKRSRSKDKYSRNEHKKSRRSRSRSRSHGDGKMRHKHSKKEPQMADETIYSKSPIGPSVEITQNLSLPDTFNQFKEEKWDNINPQTAVIEAVYPIMESKPFEEESSTSSGGGTSGNNSGTKWQVSGWTEVKTRYNANGAKSEENETFCVNIKNSLQQISMKERDAKMGHVLNLNKKKFVKFVPMHMK</sequence>
<protein>
    <recommendedName>
        <fullName evidence="5">Luc7-like protein 3</fullName>
    </recommendedName>
</protein>
<dbReference type="GO" id="GO:0005685">
    <property type="term" value="C:U1 snRNP"/>
    <property type="evidence" value="ECO:0007669"/>
    <property type="project" value="InterPro"/>
</dbReference>
<reference evidence="3" key="2">
    <citation type="submission" date="2015-02" db="UniProtKB">
        <authorList>
            <consortium name="EnsemblMetazoa"/>
        </authorList>
    </citation>
    <scope>IDENTIFICATION</scope>
</reference>